<dbReference type="EMBL" id="QJSX01000004">
    <property type="protein sequence ID" value="PYE54861.1"/>
    <property type="molecule type" value="Genomic_DNA"/>
</dbReference>
<comment type="similarity">
    <text evidence="1">Belongs to the peptidase S45 family.</text>
</comment>
<dbReference type="RefSeq" id="WP_110885979.1">
    <property type="nucleotide sequence ID" value="NZ_QJSX01000004.1"/>
</dbReference>
<dbReference type="Gene3D" id="1.10.439.10">
    <property type="entry name" value="Penicillin Amidohydrolase, domain 1"/>
    <property type="match status" value="1"/>
</dbReference>
<evidence type="ECO:0000256" key="2">
    <source>
        <dbReference type="ARBA" id="ARBA00022729"/>
    </source>
</evidence>
<dbReference type="AlphaFoldDB" id="A0A318SD86"/>
<dbReference type="PANTHER" id="PTHR34218">
    <property type="entry name" value="PEPTIDASE S45 PENICILLIN AMIDASE"/>
    <property type="match status" value="1"/>
</dbReference>
<keyword evidence="2" id="KW-0732">Signal</keyword>
<accession>A0A318SD86</accession>
<organism evidence="7 8">
    <name type="scientific">Deinococcus yavapaiensis KR-236</name>
    <dbReference type="NCBI Taxonomy" id="694435"/>
    <lineage>
        <taxon>Bacteria</taxon>
        <taxon>Thermotogati</taxon>
        <taxon>Deinococcota</taxon>
        <taxon>Deinococci</taxon>
        <taxon>Deinococcales</taxon>
        <taxon>Deinococcaceae</taxon>
        <taxon>Deinococcus</taxon>
    </lineage>
</organism>
<evidence type="ECO:0000256" key="5">
    <source>
        <dbReference type="PIRSR" id="PIRSR001227-1"/>
    </source>
</evidence>
<dbReference type="OrthoDB" id="9759796at2"/>
<dbReference type="SUPFAM" id="SSF56235">
    <property type="entry name" value="N-terminal nucleophile aminohydrolases (Ntn hydrolases)"/>
    <property type="match status" value="1"/>
</dbReference>
<evidence type="ECO:0000256" key="4">
    <source>
        <dbReference type="ARBA" id="ARBA00023145"/>
    </source>
</evidence>
<feature type="binding site" evidence="6">
    <location>
        <position position="245"/>
    </location>
    <ligand>
        <name>Ca(2+)</name>
        <dbReference type="ChEBI" id="CHEBI:29108"/>
    </ligand>
</feature>
<keyword evidence="8" id="KW-1185">Reference proteome</keyword>
<keyword evidence="6" id="KW-0106">Calcium</keyword>
<dbReference type="InterPro" id="IPR014395">
    <property type="entry name" value="Pen/GL7ACA/AHL_acylase"/>
</dbReference>
<dbReference type="Proteomes" id="UP000248326">
    <property type="component" value="Unassembled WGS sequence"/>
</dbReference>
<dbReference type="Gene3D" id="1.10.1400.10">
    <property type="match status" value="1"/>
</dbReference>
<feature type="active site" description="Nucleophile" evidence="5">
    <location>
        <position position="170"/>
    </location>
</feature>
<comment type="caution">
    <text evidence="7">The sequence shown here is derived from an EMBL/GenBank/DDBJ whole genome shotgun (WGS) entry which is preliminary data.</text>
</comment>
<dbReference type="PIRSF" id="PIRSF001227">
    <property type="entry name" value="Pen_acylase"/>
    <property type="match status" value="1"/>
</dbReference>
<dbReference type="GO" id="GO:0046872">
    <property type="term" value="F:metal ion binding"/>
    <property type="evidence" value="ECO:0007669"/>
    <property type="project" value="UniProtKB-KW"/>
</dbReference>
<dbReference type="GO" id="GO:0016811">
    <property type="term" value="F:hydrolase activity, acting on carbon-nitrogen (but not peptide) bonds, in linear amides"/>
    <property type="evidence" value="ECO:0007669"/>
    <property type="project" value="InterPro"/>
</dbReference>
<protein>
    <submittedName>
        <fullName evidence="7">Acyl-homoserine-lactone acylase</fullName>
    </submittedName>
</protein>
<proteinExistence type="inferred from homology"/>
<dbReference type="InterPro" id="IPR029055">
    <property type="entry name" value="Ntn_hydrolases_N"/>
</dbReference>
<evidence type="ECO:0000256" key="3">
    <source>
        <dbReference type="ARBA" id="ARBA00022801"/>
    </source>
</evidence>
<reference evidence="7 8" key="1">
    <citation type="submission" date="2018-06" db="EMBL/GenBank/DDBJ databases">
        <title>Genomic Encyclopedia of Type Strains, Phase IV (KMG-IV): sequencing the most valuable type-strain genomes for metagenomic binning, comparative biology and taxonomic classification.</title>
        <authorList>
            <person name="Goeker M."/>
        </authorList>
    </citation>
    <scope>NUCLEOTIDE SEQUENCE [LARGE SCALE GENOMIC DNA]</scope>
    <source>
        <strain evidence="7 8">DSM 18048</strain>
    </source>
</reference>
<dbReference type="Pfam" id="PF01804">
    <property type="entry name" value="Penicil_amidase"/>
    <property type="match status" value="1"/>
</dbReference>
<gene>
    <name evidence="7" type="ORF">DES52_104132</name>
</gene>
<evidence type="ECO:0000313" key="7">
    <source>
        <dbReference type="EMBL" id="PYE54861.1"/>
    </source>
</evidence>
<evidence type="ECO:0000313" key="8">
    <source>
        <dbReference type="Proteomes" id="UP000248326"/>
    </source>
</evidence>
<dbReference type="PANTHER" id="PTHR34218:SF3">
    <property type="entry name" value="ACYL-HOMOSERINE LACTONE ACYLASE PVDQ"/>
    <property type="match status" value="1"/>
</dbReference>
<evidence type="ECO:0000256" key="6">
    <source>
        <dbReference type="PIRSR" id="PIRSR001227-2"/>
    </source>
</evidence>
<dbReference type="GO" id="GO:0017000">
    <property type="term" value="P:antibiotic biosynthetic process"/>
    <property type="evidence" value="ECO:0007669"/>
    <property type="project" value="InterPro"/>
</dbReference>
<dbReference type="InterPro" id="IPR002692">
    <property type="entry name" value="S45"/>
</dbReference>
<dbReference type="InterPro" id="IPR043147">
    <property type="entry name" value="Penicillin_amidase_A-knob"/>
</dbReference>
<comment type="cofactor">
    <cofactor evidence="6">
        <name>Ca(2+)</name>
        <dbReference type="ChEBI" id="CHEBI:29108"/>
    </cofactor>
    <text evidence="6">Binds 1 Ca(2+) ion per dimer.</text>
</comment>
<name>A0A318SD86_9DEIO</name>
<dbReference type="Gene3D" id="2.30.120.10">
    <property type="match status" value="1"/>
</dbReference>
<dbReference type="InterPro" id="IPR023343">
    <property type="entry name" value="Penicillin_amidase_dom1"/>
</dbReference>
<keyword evidence="4" id="KW-0865">Zymogen</keyword>
<dbReference type="Gene3D" id="3.60.20.10">
    <property type="entry name" value="Glutamine Phosphoribosylpyrophosphate, subunit 1, domain 1"/>
    <property type="match status" value="1"/>
</dbReference>
<sequence>MPQPEILWDAWGVPHVYAENDADAFRGLGWGQARAHGRLLAKLYALARGEAAAVWGEKYAESDRFIRRFGIPSFASAWIERQDPGTLEAIESFVAGVNAAFAAHPGALDDEARSLLPITVNDVFAHVGRVYLVYLTQLGQRPAGEAYNDLLPYSTILPDVQAMGTGIAGSNAWALSKTRTASGRGMLLANPHLYWGDFHTFFEAHLVTPNTSVYGVAQVGWPVLRYGFNRHLGWAHTVNTLKGWDAFELKLEGDGYVLDGEVTPFETHEETLRIGEREETLVVRRTAHGPVVIDEEHRKVAVRCVGFQVTSMSGLFAQYWAMANARTHAEFEAALGRASNPMFNVLYADREGRAASYFTGFVPRRAGGTWTDWAGTLRGDDSALIWNETHAFDELPRVVDPPSGFVQNANNPPWLTTLPAALTKSDFPAYLAPWLVTPREGRSLKMLAALEGVSLDDVVRCTFDTTSETAERLLPDLLTAASTSDSDVVREAARVLGAWDRRYAEESVGADLFARWLVLMAPSRDLGNIAAEGWTWNDPTSTPRGLADPDRAVRCLKRAAASLFAETRTLERRWGDVTRARRGAREVPGHGHLDPFGVFRVSGFTRSGDGRFDVAFGTTYVAAVEFADPVRAKVLLAYGNSSQPDSPHNGDQLSLFARGEMRDALLTREDVEAKLAEREVL</sequence>
<evidence type="ECO:0000256" key="1">
    <source>
        <dbReference type="ARBA" id="ARBA00006586"/>
    </source>
</evidence>
<keyword evidence="3" id="KW-0378">Hydrolase</keyword>
<keyword evidence="6" id="KW-0479">Metal-binding</keyword>
<dbReference type="InterPro" id="IPR043146">
    <property type="entry name" value="Penicillin_amidase_N_B-knob"/>
</dbReference>